<feature type="non-terminal residue" evidence="2">
    <location>
        <position position="140"/>
    </location>
</feature>
<dbReference type="Pfam" id="PF08670">
    <property type="entry name" value="MEKHLA"/>
    <property type="match status" value="1"/>
</dbReference>
<dbReference type="InterPro" id="IPR035965">
    <property type="entry name" value="PAS-like_dom_sf"/>
</dbReference>
<dbReference type="OMA" id="KSGRRFW"/>
<dbReference type="RefSeq" id="XP_001419706.1">
    <property type="nucleotide sequence ID" value="XM_001419669.1"/>
</dbReference>
<reference evidence="2 3" key="1">
    <citation type="journal article" date="2007" name="Proc. Natl. Acad. Sci. U.S.A.">
        <title>The tiny eukaryote Ostreococcus provides genomic insights into the paradox of plankton speciation.</title>
        <authorList>
            <person name="Palenik B."/>
            <person name="Grimwood J."/>
            <person name="Aerts A."/>
            <person name="Rouze P."/>
            <person name="Salamov A."/>
            <person name="Putnam N."/>
            <person name="Dupont C."/>
            <person name="Jorgensen R."/>
            <person name="Derelle E."/>
            <person name="Rombauts S."/>
            <person name="Zhou K."/>
            <person name="Otillar R."/>
            <person name="Merchant S.S."/>
            <person name="Podell S."/>
            <person name="Gaasterland T."/>
            <person name="Napoli C."/>
            <person name="Gendler K."/>
            <person name="Manuell A."/>
            <person name="Tai V."/>
            <person name="Vallon O."/>
            <person name="Piganeau G."/>
            <person name="Jancek S."/>
            <person name="Heijde M."/>
            <person name="Jabbari K."/>
            <person name="Bowler C."/>
            <person name="Lohr M."/>
            <person name="Robbens S."/>
            <person name="Werner G."/>
            <person name="Dubchak I."/>
            <person name="Pazour G.J."/>
            <person name="Ren Q."/>
            <person name="Paulsen I."/>
            <person name="Delwiche C."/>
            <person name="Schmutz J."/>
            <person name="Rokhsar D."/>
            <person name="Van de Peer Y."/>
            <person name="Moreau H."/>
            <person name="Grigoriev I.V."/>
        </authorList>
    </citation>
    <scope>NUCLEOTIDE SEQUENCE [LARGE SCALE GENOMIC DNA]</scope>
    <source>
        <strain evidence="2 3">CCE9901</strain>
    </source>
</reference>
<evidence type="ECO:0000259" key="1">
    <source>
        <dbReference type="Pfam" id="PF08670"/>
    </source>
</evidence>
<proteinExistence type="predicted"/>
<dbReference type="InterPro" id="IPR013978">
    <property type="entry name" value="MEKHLA"/>
</dbReference>
<keyword evidence="3" id="KW-1185">Reference proteome</keyword>
<organism evidence="2 3">
    <name type="scientific">Ostreococcus lucimarinus (strain CCE9901)</name>
    <dbReference type="NCBI Taxonomy" id="436017"/>
    <lineage>
        <taxon>Eukaryota</taxon>
        <taxon>Viridiplantae</taxon>
        <taxon>Chlorophyta</taxon>
        <taxon>Mamiellophyceae</taxon>
        <taxon>Mamiellales</taxon>
        <taxon>Bathycoccaceae</taxon>
        <taxon>Ostreococcus</taxon>
    </lineage>
</organism>
<gene>
    <name evidence="2" type="ORF">OSTLU_10568</name>
</gene>
<dbReference type="Gramene" id="ABO97999">
    <property type="protein sequence ID" value="ABO97999"/>
    <property type="gene ID" value="OSTLU_10568"/>
</dbReference>
<dbReference type="AlphaFoldDB" id="A4S289"/>
<dbReference type="SUPFAM" id="SSF55785">
    <property type="entry name" value="PYP-like sensor domain (PAS domain)"/>
    <property type="match status" value="1"/>
</dbReference>
<dbReference type="HOGENOM" id="CLU_115296_1_0_1"/>
<name>A4S289_OSTLU</name>
<feature type="domain" description="MEKHLA" evidence="1">
    <location>
        <begin position="8"/>
        <end position="140"/>
    </location>
</feature>
<evidence type="ECO:0000313" key="3">
    <source>
        <dbReference type="Proteomes" id="UP000001568"/>
    </source>
</evidence>
<dbReference type="KEGG" id="olu:OSTLU_10568"/>
<dbReference type="eggNOG" id="ENOG502SAQ7">
    <property type="taxonomic scope" value="Eukaryota"/>
</dbReference>
<protein>
    <recommendedName>
        <fullName evidence="1">MEKHLA domain-containing protein</fullName>
    </recommendedName>
</protein>
<dbReference type="GeneID" id="5003915"/>
<evidence type="ECO:0000313" key="2">
    <source>
        <dbReference type="EMBL" id="ABO97999.1"/>
    </source>
</evidence>
<accession>A4S289</accession>
<dbReference type="Proteomes" id="UP000001568">
    <property type="component" value="Chromosome 9"/>
</dbReference>
<dbReference type="EMBL" id="CP000589">
    <property type="protein sequence ID" value="ABO97999.1"/>
    <property type="molecule type" value="Genomic_DNA"/>
</dbReference>
<dbReference type="OrthoDB" id="10266517at2759"/>
<sequence>MVFHALDLGLSYKKATGTKLVEGNVMVHDAARALFRAPFACASHDGNDVFNYGNQAALELWEMEWDAFVGMSSKKSADEADEATQAERRALLDRAASDGVIMNYSGVRVSSRGAKFRIEDATVWTMKDGDGNKTGQAVRF</sequence>